<gene>
    <name evidence="1" type="ORF">CJD36_005585</name>
</gene>
<evidence type="ECO:0000313" key="1">
    <source>
        <dbReference type="EMBL" id="PQJ11275.1"/>
    </source>
</evidence>
<accession>A0A2S7SXG0</accession>
<protein>
    <submittedName>
        <fullName evidence="1">Uncharacterized protein</fullName>
    </submittedName>
</protein>
<dbReference type="OrthoDB" id="684224at2"/>
<dbReference type="Proteomes" id="UP000239872">
    <property type="component" value="Unassembled WGS sequence"/>
</dbReference>
<dbReference type="PROSITE" id="PS51257">
    <property type="entry name" value="PROKAR_LIPOPROTEIN"/>
    <property type="match status" value="1"/>
</dbReference>
<name>A0A2S7SXG0_9BACT</name>
<dbReference type="AlphaFoldDB" id="A0A2S7SXG0"/>
<dbReference type="EMBL" id="PPSL01000002">
    <property type="protein sequence ID" value="PQJ11275.1"/>
    <property type="molecule type" value="Genomic_DNA"/>
</dbReference>
<proteinExistence type="predicted"/>
<sequence length="128" mass="13901">MKYLFFAFLLLTISCKPDKKEGGGKGGSATLVIYPQHHTVAKNIINGKVFIRYYTLDAPTSGVYDDSATCTNHDSLLSGTIINLKNGNYYLFATGFDTSVNQYVKGGVPYTISAQSTTLNTTLPVSED</sequence>
<comment type="caution">
    <text evidence="1">The sequence shown here is derived from an EMBL/GenBank/DDBJ whole genome shotgun (WGS) entry which is preliminary data.</text>
</comment>
<keyword evidence="2" id="KW-1185">Reference proteome</keyword>
<dbReference type="RefSeq" id="WP_105038154.1">
    <property type="nucleotide sequence ID" value="NZ_PPSL01000002.1"/>
</dbReference>
<evidence type="ECO:0000313" key="2">
    <source>
        <dbReference type="Proteomes" id="UP000239872"/>
    </source>
</evidence>
<organism evidence="1 2">
    <name type="scientific">Flavipsychrobacter stenotrophus</name>
    <dbReference type="NCBI Taxonomy" id="2077091"/>
    <lineage>
        <taxon>Bacteria</taxon>
        <taxon>Pseudomonadati</taxon>
        <taxon>Bacteroidota</taxon>
        <taxon>Chitinophagia</taxon>
        <taxon>Chitinophagales</taxon>
        <taxon>Chitinophagaceae</taxon>
        <taxon>Flavipsychrobacter</taxon>
    </lineage>
</organism>
<reference evidence="1 2" key="1">
    <citation type="submission" date="2018-01" db="EMBL/GenBank/DDBJ databases">
        <title>A novel member of the phylum Bacteroidetes isolated from glacier ice.</title>
        <authorList>
            <person name="Liu Q."/>
            <person name="Xin Y.-H."/>
        </authorList>
    </citation>
    <scope>NUCLEOTIDE SEQUENCE [LARGE SCALE GENOMIC DNA]</scope>
    <source>
        <strain evidence="1 2">RB1R16</strain>
    </source>
</reference>